<dbReference type="Proteomes" id="UP000290637">
    <property type="component" value="Chromosome"/>
</dbReference>
<reference evidence="1 2" key="1">
    <citation type="submission" date="2019-02" db="EMBL/GenBank/DDBJ databases">
        <title>Draft Genome Sequences of Six Type Strains of the Genus Massilia.</title>
        <authorList>
            <person name="Miess H."/>
            <person name="Frediansyhah A."/>
            <person name="Gross H."/>
        </authorList>
    </citation>
    <scope>NUCLEOTIDE SEQUENCE [LARGE SCALE GENOMIC DNA]</scope>
    <source>
        <strain evidence="1 2">DSM 17473</strain>
    </source>
</reference>
<protein>
    <submittedName>
        <fullName evidence="1">Uncharacterized protein</fullName>
    </submittedName>
</protein>
<name>A0A4P6L7R5_9BURK</name>
<dbReference type="AlphaFoldDB" id="A0A4P6L7R5"/>
<sequence length="170" mass="18485">MLELNNPRWRELGDAYGSAAKIPELLRQLSALPGDDGSSEPWFSLWSALAHQGDVYSASFAAVPHVIAAIAGSPERLPDVYFHFPAWIEICRHKNGVDVPDELAADYFDALSRIPALVASAKGNHWSAAFTACALSATAAAKGQYELAEALLEMTSSDTVAEFLEWSYDR</sequence>
<evidence type="ECO:0000313" key="1">
    <source>
        <dbReference type="EMBL" id="QBE66992.1"/>
    </source>
</evidence>
<dbReference type="KEGG" id="plue:EWM63_01090"/>
<gene>
    <name evidence="1" type="ORF">EWM63_01090</name>
</gene>
<accession>A0A4P6L7R5</accession>
<organism evidence="1 2">
    <name type="scientific">Pseudoduganella lutea</name>
    <dbReference type="NCBI Taxonomy" id="321985"/>
    <lineage>
        <taxon>Bacteria</taxon>
        <taxon>Pseudomonadati</taxon>
        <taxon>Pseudomonadota</taxon>
        <taxon>Betaproteobacteria</taxon>
        <taxon>Burkholderiales</taxon>
        <taxon>Oxalobacteraceae</taxon>
        <taxon>Telluria group</taxon>
        <taxon>Pseudoduganella</taxon>
    </lineage>
</organism>
<proteinExistence type="predicted"/>
<dbReference type="EMBL" id="CP035913">
    <property type="protein sequence ID" value="QBE66992.1"/>
    <property type="molecule type" value="Genomic_DNA"/>
</dbReference>
<dbReference type="OrthoDB" id="796912at2"/>
<evidence type="ECO:0000313" key="2">
    <source>
        <dbReference type="Proteomes" id="UP000290637"/>
    </source>
</evidence>
<keyword evidence="2" id="KW-1185">Reference proteome</keyword>